<feature type="transmembrane region" description="Helical" evidence="7">
    <location>
        <begin position="60"/>
        <end position="87"/>
    </location>
</feature>
<comment type="subcellular location">
    <subcellularLocation>
        <location evidence="1">Cell membrane</location>
        <topology evidence="1">Multi-pass membrane protein</topology>
    </subcellularLocation>
</comment>
<dbReference type="Pfam" id="PF02687">
    <property type="entry name" value="FtsX"/>
    <property type="match status" value="2"/>
</dbReference>
<feature type="domain" description="ABC3 transporter permease C-terminal" evidence="8">
    <location>
        <begin position="67"/>
        <end position="187"/>
    </location>
</feature>
<organism evidence="9 10">
    <name type="scientific">Bifidobacterium choloepi</name>
    <dbReference type="NCBI Taxonomy" id="2614131"/>
    <lineage>
        <taxon>Bacteria</taxon>
        <taxon>Bacillati</taxon>
        <taxon>Actinomycetota</taxon>
        <taxon>Actinomycetes</taxon>
        <taxon>Bifidobacteriales</taxon>
        <taxon>Bifidobacteriaceae</taxon>
        <taxon>Bifidobacterium</taxon>
    </lineage>
</organism>
<reference evidence="9 10" key="1">
    <citation type="submission" date="2019-09" db="EMBL/GenBank/DDBJ databases">
        <title>Phylogenetic characterization of a novel taxon of the genus Bifidobacterium: Bifidobacterium choloepi sp. nov.</title>
        <authorList>
            <person name="Modesto M."/>
            <person name="Satti M."/>
        </authorList>
    </citation>
    <scope>NUCLEOTIDE SEQUENCE [LARGE SCALE GENOMIC DNA]</scope>
    <source>
        <strain evidence="9 10">BRDM6</strain>
    </source>
</reference>
<dbReference type="EMBL" id="VYSG01000002">
    <property type="protein sequence ID" value="NEG70180.1"/>
    <property type="molecule type" value="Genomic_DNA"/>
</dbReference>
<gene>
    <name evidence="9" type="ORF">F6S87_06170</name>
</gene>
<dbReference type="AlphaFoldDB" id="A0A6I5NCC2"/>
<dbReference type="PANTHER" id="PTHR30572:SF4">
    <property type="entry name" value="ABC TRANSPORTER PERMEASE YTRF"/>
    <property type="match status" value="1"/>
</dbReference>
<accession>A0A6I5NCC2</accession>
<dbReference type="GO" id="GO:0022857">
    <property type="term" value="F:transmembrane transporter activity"/>
    <property type="evidence" value="ECO:0007669"/>
    <property type="project" value="TreeGrafter"/>
</dbReference>
<dbReference type="Proteomes" id="UP000469292">
    <property type="component" value="Unassembled WGS sequence"/>
</dbReference>
<protein>
    <submittedName>
        <fullName evidence="9">FtsX-like permease family protein</fullName>
    </submittedName>
</protein>
<evidence type="ECO:0000256" key="7">
    <source>
        <dbReference type="SAM" id="Phobius"/>
    </source>
</evidence>
<evidence type="ECO:0000313" key="9">
    <source>
        <dbReference type="EMBL" id="NEG70180.1"/>
    </source>
</evidence>
<evidence type="ECO:0000256" key="6">
    <source>
        <dbReference type="ARBA" id="ARBA00038076"/>
    </source>
</evidence>
<feature type="transmembrane region" description="Helical" evidence="7">
    <location>
        <begin position="304"/>
        <end position="328"/>
    </location>
</feature>
<feature type="domain" description="ABC3 transporter permease C-terminal" evidence="8">
    <location>
        <begin position="552"/>
        <end position="670"/>
    </location>
</feature>
<dbReference type="InterPro" id="IPR050250">
    <property type="entry name" value="Macrolide_Exporter_MacB"/>
</dbReference>
<evidence type="ECO:0000259" key="8">
    <source>
        <dbReference type="Pfam" id="PF02687"/>
    </source>
</evidence>
<keyword evidence="4 7" id="KW-1133">Transmembrane helix</keyword>
<evidence type="ECO:0000256" key="2">
    <source>
        <dbReference type="ARBA" id="ARBA00022475"/>
    </source>
</evidence>
<feature type="transmembrane region" description="Helical" evidence="7">
    <location>
        <begin position="21"/>
        <end position="40"/>
    </location>
</feature>
<dbReference type="PANTHER" id="PTHR30572">
    <property type="entry name" value="MEMBRANE COMPONENT OF TRANSPORTER-RELATED"/>
    <property type="match status" value="1"/>
</dbReference>
<feature type="transmembrane region" description="Helical" evidence="7">
    <location>
        <begin position="152"/>
        <end position="177"/>
    </location>
</feature>
<keyword evidence="5 7" id="KW-0472">Membrane</keyword>
<feature type="transmembrane region" description="Helical" evidence="7">
    <location>
        <begin position="108"/>
        <end position="132"/>
    </location>
</feature>
<feature type="transmembrane region" description="Helical" evidence="7">
    <location>
        <begin position="546"/>
        <end position="574"/>
    </location>
</feature>
<comment type="similarity">
    <text evidence="6">Belongs to the ABC-4 integral membrane protein family.</text>
</comment>
<feature type="transmembrane region" description="Helical" evidence="7">
    <location>
        <begin position="597"/>
        <end position="628"/>
    </location>
</feature>
<evidence type="ECO:0000256" key="1">
    <source>
        <dbReference type="ARBA" id="ARBA00004651"/>
    </source>
</evidence>
<keyword evidence="10" id="KW-1185">Reference proteome</keyword>
<sequence length="677" mass="69575">MWSITFQLMKKNARMLVPAGIAILVGSAFIAGTYLFGNAMRQMLYGDGGPLANHADETQIVTTFLLAFGILALLVAALVIANTFQVLVAQRRRTLALLRTIGAKSGQLYRSVVLEAALLGLIASALGVLAGWGAMAAVSAVVPHLGGDFANIHVPVILSWQVVVIPIAFGTVVTMLASCGAARSATAVSPLEALRPIDLSERASARRGRAVIGTLLLVVGVALAVYGAVALTQAIHSPQGLSDAAANTTLLSAVAGCGLTFIGLVVTATFWMPVLMKGACALVSRIGPSSAVAAANVRKNPRRIAATGTALLIGVTLVSTIATGAATLKATMGETLDSRYSVDFALSGATLTETTTDKLASTEGVEASVSGPTAYATMTDDGHEVGVLLVGVPSVDALASVMHTDLSGVTLDSGQVLLQSVSAVYGTTFAGGTTATFDVSSSAAGTALSTDEAADATKAVTLSTETRDFRSISTMYARVGFVNESMFADGTLPSTGRMVMLRLAGDSSAQSATIQRLTAELGDVDGLDVTGPVVMRMIWNAIIDKLLLMLVALLAVAVLIALIGVANTLSLSVIERTRESATLRAIGMTKGQLRRSLAVEALVISVTSSITGLVVGTAFGFLGSYMVMSSFSTLVFTVDWGQYGLILLVAVVAALLASVFPARRATKTSPVEALAEA</sequence>
<feature type="transmembrane region" description="Helical" evidence="7">
    <location>
        <begin position="210"/>
        <end position="231"/>
    </location>
</feature>
<dbReference type="GO" id="GO:0005886">
    <property type="term" value="C:plasma membrane"/>
    <property type="evidence" value="ECO:0007669"/>
    <property type="project" value="UniProtKB-SubCell"/>
</dbReference>
<evidence type="ECO:0000256" key="3">
    <source>
        <dbReference type="ARBA" id="ARBA00022692"/>
    </source>
</evidence>
<keyword evidence="3 7" id="KW-0812">Transmembrane</keyword>
<comment type="caution">
    <text evidence="9">The sequence shown here is derived from an EMBL/GenBank/DDBJ whole genome shotgun (WGS) entry which is preliminary data.</text>
</comment>
<evidence type="ECO:0000256" key="5">
    <source>
        <dbReference type="ARBA" id="ARBA00023136"/>
    </source>
</evidence>
<evidence type="ECO:0000313" key="10">
    <source>
        <dbReference type="Proteomes" id="UP000469292"/>
    </source>
</evidence>
<dbReference type="InterPro" id="IPR003838">
    <property type="entry name" value="ABC3_permease_C"/>
</dbReference>
<feature type="transmembrane region" description="Helical" evidence="7">
    <location>
        <begin position="640"/>
        <end position="660"/>
    </location>
</feature>
<name>A0A6I5NCC2_9BIFI</name>
<feature type="transmembrane region" description="Helical" evidence="7">
    <location>
        <begin position="251"/>
        <end position="275"/>
    </location>
</feature>
<evidence type="ECO:0000256" key="4">
    <source>
        <dbReference type="ARBA" id="ARBA00022989"/>
    </source>
</evidence>
<proteinExistence type="inferred from homology"/>
<keyword evidence="2" id="KW-1003">Cell membrane</keyword>